<feature type="compositionally biased region" description="Polar residues" evidence="9">
    <location>
        <begin position="1"/>
        <end position="24"/>
    </location>
</feature>
<dbReference type="GeneID" id="63727546"/>
<dbReference type="InterPro" id="IPR007745">
    <property type="entry name" value="Cyt_c_oxidase_Cu-chaperone"/>
</dbReference>
<protein>
    <recommendedName>
        <fullName evidence="12">Cytochrome c oxidase copper chaperone Cox17</fullName>
    </recommendedName>
</protein>
<dbReference type="PANTHER" id="PTHR16719">
    <property type="entry name" value="CYTOCHROME C OXIDASE COPPER CHAPERONE"/>
    <property type="match status" value="1"/>
</dbReference>
<proteinExistence type="inferred from homology"/>
<evidence type="ECO:0000256" key="3">
    <source>
        <dbReference type="ARBA" id="ARBA00022723"/>
    </source>
</evidence>
<comment type="similarity">
    <text evidence="2">Belongs to the COX17 family.</text>
</comment>
<dbReference type="GO" id="GO:0005758">
    <property type="term" value="C:mitochondrial intermembrane space"/>
    <property type="evidence" value="ECO:0007669"/>
    <property type="project" value="UniProtKB-SubCell"/>
</dbReference>
<evidence type="ECO:0000256" key="9">
    <source>
        <dbReference type="SAM" id="MobiDB-lite"/>
    </source>
</evidence>
<dbReference type="GO" id="GO:0016531">
    <property type="term" value="F:copper chaperone activity"/>
    <property type="evidence" value="ECO:0007669"/>
    <property type="project" value="InterPro"/>
</dbReference>
<reference evidence="11" key="1">
    <citation type="journal article" date="2017" name="Genome Biol.">
        <title>Comparative genomics reveals high biological diversity and specific adaptations in the industrially and medically important fungal genus Aspergillus.</title>
        <authorList>
            <person name="de Vries R.P."/>
            <person name="Riley R."/>
            <person name="Wiebenga A."/>
            <person name="Aguilar-Osorio G."/>
            <person name="Amillis S."/>
            <person name="Uchima C.A."/>
            <person name="Anderluh G."/>
            <person name="Asadollahi M."/>
            <person name="Askin M."/>
            <person name="Barry K."/>
            <person name="Battaglia E."/>
            <person name="Bayram O."/>
            <person name="Benocci T."/>
            <person name="Braus-Stromeyer S.A."/>
            <person name="Caldana C."/>
            <person name="Canovas D."/>
            <person name="Cerqueira G.C."/>
            <person name="Chen F."/>
            <person name="Chen W."/>
            <person name="Choi C."/>
            <person name="Clum A."/>
            <person name="Dos Santos R.A."/>
            <person name="Damasio A.R."/>
            <person name="Diallinas G."/>
            <person name="Emri T."/>
            <person name="Fekete E."/>
            <person name="Flipphi M."/>
            <person name="Freyberg S."/>
            <person name="Gallo A."/>
            <person name="Gournas C."/>
            <person name="Habgood R."/>
            <person name="Hainaut M."/>
            <person name="Harispe M.L."/>
            <person name="Henrissat B."/>
            <person name="Hilden K.S."/>
            <person name="Hope R."/>
            <person name="Hossain A."/>
            <person name="Karabika E."/>
            <person name="Karaffa L."/>
            <person name="Karanyi Z."/>
            <person name="Krasevec N."/>
            <person name="Kuo A."/>
            <person name="Kusch H."/>
            <person name="LaButti K."/>
            <person name="Lagendijk E.L."/>
            <person name="Lapidus A."/>
            <person name="Levasseur A."/>
            <person name="Lindquist E."/>
            <person name="Lipzen A."/>
            <person name="Logrieco A.F."/>
            <person name="MacCabe A."/>
            <person name="Maekelae M.R."/>
            <person name="Malavazi I."/>
            <person name="Melin P."/>
            <person name="Meyer V."/>
            <person name="Mielnichuk N."/>
            <person name="Miskei M."/>
            <person name="Molnar A.P."/>
            <person name="Mule G."/>
            <person name="Ngan C.Y."/>
            <person name="Orejas M."/>
            <person name="Orosz E."/>
            <person name="Ouedraogo J.P."/>
            <person name="Overkamp K.M."/>
            <person name="Park H.-S."/>
            <person name="Perrone G."/>
            <person name="Piumi F."/>
            <person name="Punt P.J."/>
            <person name="Ram A.F."/>
            <person name="Ramon A."/>
            <person name="Rauscher S."/>
            <person name="Record E."/>
            <person name="Riano-Pachon D.M."/>
            <person name="Robert V."/>
            <person name="Roehrig J."/>
            <person name="Ruller R."/>
            <person name="Salamov A."/>
            <person name="Salih N.S."/>
            <person name="Samson R.A."/>
            <person name="Sandor E."/>
            <person name="Sanguinetti M."/>
            <person name="Schuetze T."/>
            <person name="Sepcic K."/>
            <person name="Shelest E."/>
            <person name="Sherlock G."/>
            <person name="Sophianopoulou V."/>
            <person name="Squina F.M."/>
            <person name="Sun H."/>
            <person name="Susca A."/>
            <person name="Todd R.B."/>
            <person name="Tsang A."/>
            <person name="Unkles S.E."/>
            <person name="van de Wiele N."/>
            <person name="van Rossen-Uffink D."/>
            <person name="Oliveira J.V."/>
            <person name="Vesth T.C."/>
            <person name="Visser J."/>
            <person name="Yu J.-H."/>
            <person name="Zhou M."/>
            <person name="Andersen M.R."/>
            <person name="Archer D.B."/>
            <person name="Baker S.E."/>
            <person name="Benoit I."/>
            <person name="Brakhage A.A."/>
            <person name="Braus G.H."/>
            <person name="Fischer R."/>
            <person name="Frisvad J.C."/>
            <person name="Goldman G.H."/>
            <person name="Houbraken J."/>
            <person name="Oakley B."/>
            <person name="Pocsi I."/>
            <person name="Scazzocchio C."/>
            <person name="Seiboth B."/>
            <person name="vanKuyk P.A."/>
            <person name="Wortman J."/>
            <person name="Dyer P.S."/>
            <person name="Grigoriev I.V."/>
        </authorList>
    </citation>
    <scope>NUCLEOTIDE SEQUENCE [LARGE SCALE GENOMIC DNA]</scope>
    <source>
        <strain evidence="11">CBS 583.65</strain>
    </source>
</reference>
<feature type="region of interest" description="Disordered" evidence="9">
    <location>
        <begin position="1"/>
        <end position="30"/>
    </location>
</feature>
<dbReference type="Gene3D" id="1.10.287.1130">
    <property type="entry name" value="CytochromE C oxidase copper chaperone"/>
    <property type="match status" value="1"/>
</dbReference>
<dbReference type="PANTHER" id="PTHR16719:SF0">
    <property type="entry name" value="CYTOCHROME C OXIDASE COPPER CHAPERONE"/>
    <property type="match status" value="1"/>
</dbReference>
<dbReference type="VEuPathDB" id="FungiDB:ASPVEDRAFT_39995"/>
<evidence type="ECO:0000313" key="11">
    <source>
        <dbReference type="Proteomes" id="UP000184073"/>
    </source>
</evidence>
<dbReference type="OrthoDB" id="1915887at2759"/>
<dbReference type="SUPFAM" id="SSF47072">
    <property type="entry name" value="Cysteine alpha-hairpin motif"/>
    <property type="match status" value="1"/>
</dbReference>
<keyword evidence="4 8" id="KW-0186">Copper</keyword>
<name>A0A1L9PGC5_ASPVE</name>
<dbReference type="STRING" id="1036611.A0A1L9PGC5"/>
<keyword evidence="7" id="KW-0143">Chaperone</keyword>
<evidence type="ECO:0000256" key="1">
    <source>
        <dbReference type="ARBA" id="ARBA00004569"/>
    </source>
</evidence>
<feature type="binding site" evidence="8">
    <location>
        <position position="32"/>
    </location>
    <ligand>
        <name>Cu cation</name>
        <dbReference type="ChEBI" id="CHEBI:23378"/>
    </ligand>
</feature>
<evidence type="ECO:0008006" key="12">
    <source>
        <dbReference type="Google" id="ProtNLM"/>
    </source>
</evidence>
<gene>
    <name evidence="10" type="ORF">ASPVEDRAFT_39995</name>
</gene>
<feature type="binding site" evidence="8">
    <location>
        <position position="33"/>
    </location>
    <ligand>
        <name>Cu cation</name>
        <dbReference type="ChEBI" id="CHEBI:23378"/>
    </ligand>
</feature>
<keyword evidence="5" id="KW-0496">Mitochondrion</keyword>
<dbReference type="Proteomes" id="UP000184073">
    <property type="component" value="Unassembled WGS sequence"/>
</dbReference>
<keyword evidence="11" id="KW-1185">Reference proteome</keyword>
<evidence type="ECO:0000256" key="4">
    <source>
        <dbReference type="ARBA" id="ARBA00023008"/>
    </source>
</evidence>
<keyword evidence="3 8" id="KW-0479">Metal-binding</keyword>
<sequence>MSWLFGSSSGSAEKTPASVATQTPAAEKPKPCCVCKDEKTTRDDCMLFSKSDDPTQECKSVIEQYKACMAGYGFKV</sequence>
<evidence type="ECO:0000313" key="10">
    <source>
        <dbReference type="EMBL" id="OJJ00505.1"/>
    </source>
</evidence>
<organism evidence="10 11">
    <name type="scientific">Aspergillus versicolor CBS 583.65</name>
    <dbReference type="NCBI Taxonomy" id="1036611"/>
    <lineage>
        <taxon>Eukaryota</taxon>
        <taxon>Fungi</taxon>
        <taxon>Dikarya</taxon>
        <taxon>Ascomycota</taxon>
        <taxon>Pezizomycotina</taxon>
        <taxon>Eurotiomycetes</taxon>
        <taxon>Eurotiomycetidae</taxon>
        <taxon>Eurotiales</taxon>
        <taxon>Aspergillaceae</taxon>
        <taxon>Aspergillus</taxon>
        <taxon>Aspergillus subgen. Nidulantes</taxon>
    </lineage>
</organism>
<evidence type="ECO:0000256" key="2">
    <source>
        <dbReference type="ARBA" id="ARBA00009241"/>
    </source>
</evidence>
<dbReference type="RefSeq" id="XP_040666267.1">
    <property type="nucleotide sequence ID" value="XM_040812035.1"/>
</dbReference>
<comment type="subcellular location">
    <subcellularLocation>
        <location evidence="1">Mitochondrion intermembrane space</location>
    </subcellularLocation>
</comment>
<evidence type="ECO:0000256" key="5">
    <source>
        <dbReference type="ARBA" id="ARBA00023128"/>
    </source>
</evidence>
<dbReference type="FunFam" id="1.10.287.1130:FF:000004">
    <property type="entry name" value="Cytochrome c oxidase copper chaperone"/>
    <property type="match status" value="1"/>
</dbReference>
<dbReference type="InterPro" id="IPR009069">
    <property type="entry name" value="Cys_alpha_HP_mot_SF"/>
</dbReference>
<keyword evidence="6" id="KW-1015">Disulfide bond</keyword>
<dbReference type="AlphaFoldDB" id="A0A1L9PGC5"/>
<evidence type="ECO:0000256" key="6">
    <source>
        <dbReference type="ARBA" id="ARBA00023157"/>
    </source>
</evidence>
<dbReference type="GO" id="GO:0033617">
    <property type="term" value="P:mitochondrial respiratory chain complex IV assembly"/>
    <property type="evidence" value="ECO:0007669"/>
    <property type="project" value="TreeGrafter"/>
</dbReference>
<accession>A0A1L9PGC5</accession>
<dbReference type="GO" id="GO:0005507">
    <property type="term" value="F:copper ion binding"/>
    <property type="evidence" value="ECO:0007669"/>
    <property type="project" value="InterPro"/>
</dbReference>
<dbReference type="Pfam" id="PF05051">
    <property type="entry name" value="COX17"/>
    <property type="match status" value="1"/>
</dbReference>
<dbReference type="EMBL" id="KV878127">
    <property type="protein sequence ID" value="OJJ00505.1"/>
    <property type="molecule type" value="Genomic_DNA"/>
</dbReference>
<evidence type="ECO:0000256" key="8">
    <source>
        <dbReference type="PIRSR" id="PIRSR607745-1"/>
    </source>
</evidence>
<evidence type="ECO:0000256" key="7">
    <source>
        <dbReference type="ARBA" id="ARBA00023186"/>
    </source>
</evidence>